<dbReference type="GO" id="GO:0070273">
    <property type="term" value="F:phosphatidylinositol-4-phosphate binding"/>
    <property type="evidence" value="ECO:0007669"/>
    <property type="project" value="InterPro"/>
</dbReference>
<keyword evidence="4" id="KW-0472">Membrane</keyword>
<proteinExistence type="predicted"/>
<accession>A0A7W9JJ32</accession>
<keyword evidence="2" id="KW-0333">Golgi apparatus</keyword>
<protein>
    <recommendedName>
        <fullName evidence="8">GPP34 family phosphoprotein</fullName>
    </recommendedName>
</protein>
<gene>
    <name evidence="6" type="ORF">HDA33_001417</name>
</gene>
<dbReference type="InterPro" id="IPR008628">
    <property type="entry name" value="GPP34-like"/>
</dbReference>
<dbReference type="Gene3D" id="1.10.3630.10">
    <property type="entry name" value="yeast vps74-n-term truncation variant domain like"/>
    <property type="match status" value="1"/>
</dbReference>
<dbReference type="EMBL" id="JACHMW010000001">
    <property type="protein sequence ID" value="MBB5848853.1"/>
    <property type="molecule type" value="Genomic_DNA"/>
</dbReference>
<evidence type="ECO:0000256" key="5">
    <source>
        <dbReference type="SAM" id="MobiDB-lite"/>
    </source>
</evidence>
<evidence type="ECO:0008006" key="8">
    <source>
        <dbReference type="Google" id="ProtNLM"/>
    </source>
</evidence>
<keyword evidence="3" id="KW-0446">Lipid-binding</keyword>
<dbReference type="GO" id="GO:0012505">
    <property type="term" value="C:endomembrane system"/>
    <property type="evidence" value="ECO:0007669"/>
    <property type="project" value="UniProtKB-ARBA"/>
</dbReference>
<feature type="compositionally biased region" description="Basic and acidic residues" evidence="5">
    <location>
        <begin position="1"/>
        <end position="22"/>
    </location>
</feature>
<evidence type="ECO:0000313" key="7">
    <source>
        <dbReference type="Proteomes" id="UP000567246"/>
    </source>
</evidence>
<evidence type="ECO:0000313" key="6">
    <source>
        <dbReference type="EMBL" id="MBB5848853.1"/>
    </source>
</evidence>
<dbReference type="Proteomes" id="UP000567246">
    <property type="component" value="Unassembled WGS sequence"/>
</dbReference>
<evidence type="ECO:0000256" key="3">
    <source>
        <dbReference type="ARBA" id="ARBA00023121"/>
    </source>
</evidence>
<evidence type="ECO:0000256" key="4">
    <source>
        <dbReference type="ARBA" id="ARBA00023136"/>
    </source>
</evidence>
<comment type="subcellular location">
    <subcellularLocation>
        <location evidence="1">Golgi apparatus membrane</location>
        <topology evidence="1">Peripheral membrane protein</topology>
        <orientation evidence="1">Cytoplasmic side</orientation>
    </subcellularLocation>
</comment>
<sequence>MLTAEKTHLLLTREDGRSESPSHHGVALAAAALADYRAAGIVTVEDAPVDRARVLVTAAGVTGHPVLDARLGKVDALAGTPVTAAVAAGRPNLRKAVIARLTETGDLAEQKAFMATRHLPRGGTRAELLDRLTAVVLDEREATDEDVLLLGVLQHLNLAWRLLPGIHERYGRRELVRRVESLTRSDLLVQAVRRAVGGTAAAVTAAAAGSLA</sequence>
<name>A0A7W9JJ32_9MICC</name>
<dbReference type="RefSeq" id="WP_184172138.1">
    <property type="nucleotide sequence ID" value="NZ_BAABAG010000004.1"/>
</dbReference>
<dbReference type="Pfam" id="PF05719">
    <property type="entry name" value="GPP34"/>
    <property type="match status" value="1"/>
</dbReference>
<comment type="caution">
    <text evidence="6">The sequence shown here is derived from an EMBL/GenBank/DDBJ whole genome shotgun (WGS) entry which is preliminary data.</text>
</comment>
<evidence type="ECO:0000256" key="2">
    <source>
        <dbReference type="ARBA" id="ARBA00023034"/>
    </source>
</evidence>
<feature type="region of interest" description="Disordered" evidence="5">
    <location>
        <begin position="1"/>
        <end position="23"/>
    </location>
</feature>
<evidence type="ECO:0000256" key="1">
    <source>
        <dbReference type="ARBA" id="ARBA00004255"/>
    </source>
</evidence>
<dbReference type="InterPro" id="IPR038261">
    <property type="entry name" value="GPP34-like_sf"/>
</dbReference>
<reference evidence="6 7" key="1">
    <citation type="submission" date="2020-08" db="EMBL/GenBank/DDBJ databases">
        <title>Sequencing the genomes of 1000 actinobacteria strains.</title>
        <authorList>
            <person name="Klenk H.-P."/>
        </authorList>
    </citation>
    <scope>NUCLEOTIDE SEQUENCE [LARGE SCALE GENOMIC DNA]</scope>
    <source>
        <strain evidence="6 7">DSM 17945</strain>
    </source>
</reference>
<organism evidence="6 7">
    <name type="scientific">Micrococcus endophyticus</name>
    <dbReference type="NCBI Taxonomy" id="455343"/>
    <lineage>
        <taxon>Bacteria</taxon>
        <taxon>Bacillati</taxon>
        <taxon>Actinomycetota</taxon>
        <taxon>Actinomycetes</taxon>
        <taxon>Micrococcales</taxon>
        <taxon>Micrococcaceae</taxon>
        <taxon>Micrococcus</taxon>
    </lineage>
</organism>
<dbReference type="AlphaFoldDB" id="A0A7W9JJ32"/>
<keyword evidence="7" id="KW-1185">Reference proteome</keyword>
<dbReference type="GO" id="GO:0005737">
    <property type="term" value="C:cytoplasm"/>
    <property type="evidence" value="ECO:0007669"/>
    <property type="project" value="UniProtKB-ARBA"/>
</dbReference>